<dbReference type="InterPro" id="IPR040663">
    <property type="entry name" value="DNA_pol_D_N"/>
</dbReference>
<dbReference type="FunFam" id="3.60.21.50:FF:000002">
    <property type="entry name" value="DNA polymerase delta small subunit"/>
    <property type="match status" value="1"/>
</dbReference>
<dbReference type="PANTHER" id="PTHR10416">
    <property type="entry name" value="DNA POLYMERASE DELTA SUBUNIT 2"/>
    <property type="match status" value="1"/>
</dbReference>
<accession>A0A1B6EDL9</accession>
<protein>
    <recommendedName>
        <fullName evidence="3">DNA polymerase delta subunit 2</fullName>
    </recommendedName>
</protein>
<evidence type="ECO:0000259" key="6">
    <source>
        <dbReference type="Pfam" id="PF04042"/>
    </source>
</evidence>
<dbReference type="InterPro" id="IPR024826">
    <property type="entry name" value="DNA_pol_delta/II_ssu"/>
</dbReference>
<keyword evidence="4" id="KW-0235">DNA replication</keyword>
<dbReference type="GO" id="GO:0043625">
    <property type="term" value="C:delta DNA polymerase complex"/>
    <property type="evidence" value="ECO:0007669"/>
    <property type="project" value="TreeGrafter"/>
</dbReference>
<reference evidence="9" key="1">
    <citation type="submission" date="2015-12" db="EMBL/GenBank/DDBJ databases">
        <title>De novo transcriptome assembly of four potential Pierce s Disease insect vectors from Arizona vineyards.</title>
        <authorList>
            <person name="Tassone E.E."/>
        </authorList>
    </citation>
    <scope>NUCLEOTIDE SEQUENCE</scope>
</reference>
<evidence type="ECO:0000256" key="2">
    <source>
        <dbReference type="ARBA" id="ARBA00006035"/>
    </source>
</evidence>
<dbReference type="Gene3D" id="3.60.21.50">
    <property type="match status" value="1"/>
</dbReference>
<dbReference type="CDD" id="cd07387">
    <property type="entry name" value="MPP_PolD2_C"/>
    <property type="match status" value="1"/>
</dbReference>
<organism evidence="9">
    <name type="scientific">Clastoptera arizonana</name>
    <name type="common">Arizona spittle bug</name>
    <dbReference type="NCBI Taxonomy" id="38151"/>
    <lineage>
        <taxon>Eukaryota</taxon>
        <taxon>Metazoa</taxon>
        <taxon>Ecdysozoa</taxon>
        <taxon>Arthropoda</taxon>
        <taxon>Hexapoda</taxon>
        <taxon>Insecta</taxon>
        <taxon>Pterygota</taxon>
        <taxon>Neoptera</taxon>
        <taxon>Paraneoptera</taxon>
        <taxon>Hemiptera</taxon>
        <taxon>Auchenorrhyncha</taxon>
        <taxon>Cercopoidea</taxon>
        <taxon>Clastopteridae</taxon>
        <taxon>Clastoptera</taxon>
    </lineage>
</organism>
<dbReference type="GO" id="GO:1902969">
    <property type="term" value="P:mitotic DNA replication"/>
    <property type="evidence" value="ECO:0007669"/>
    <property type="project" value="UniProtKB-ARBA"/>
</dbReference>
<evidence type="ECO:0000313" key="8">
    <source>
        <dbReference type="EMBL" id="JAS25397.1"/>
    </source>
</evidence>
<dbReference type="AlphaFoldDB" id="A0A1B6EDL9"/>
<dbReference type="FunFam" id="2.40.50.430:FF:000001">
    <property type="entry name" value="DNA polymerase delta subunit 2"/>
    <property type="match status" value="1"/>
</dbReference>
<dbReference type="Pfam" id="PF18018">
    <property type="entry name" value="DNA_pol_D_N"/>
    <property type="match status" value="1"/>
</dbReference>
<dbReference type="Gene3D" id="2.40.50.430">
    <property type="match status" value="1"/>
</dbReference>
<proteinExistence type="inferred from homology"/>
<evidence type="ECO:0000256" key="1">
    <source>
        <dbReference type="ARBA" id="ARBA00004123"/>
    </source>
</evidence>
<evidence type="ECO:0000313" key="9">
    <source>
        <dbReference type="EMBL" id="JAS35980.1"/>
    </source>
</evidence>
<keyword evidence="5" id="KW-0539">Nucleus</keyword>
<evidence type="ECO:0000256" key="5">
    <source>
        <dbReference type="ARBA" id="ARBA00023242"/>
    </source>
</evidence>
<dbReference type="GO" id="GO:0006271">
    <property type="term" value="P:DNA strand elongation involved in DNA replication"/>
    <property type="evidence" value="ECO:0007669"/>
    <property type="project" value="TreeGrafter"/>
</dbReference>
<name>A0A1B6EDL9_9HEMI</name>
<comment type="subcellular location">
    <subcellularLocation>
        <location evidence="1">Nucleus</location>
    </subcellularLocation>
</comment>
<comment type="similarity">
    <text evidence="2">Belongs to the DNA polymerase delta/II small subunit family.</text>
</comment>
<feature type="domain" description="DNA polymerase alpha/delta/epsilon subunit B" evidence="6">
    <location>
        <begin position="208"/>
        <end position="421"/>
    </location>
</feature>
<sequence>MEIHGNVNEKLSEPGILKSVPSNSDLKVDCCFKRDSSQYLDLSNTFHEKTRDFANQFSHIYGTRLNLMREEIEKKARIKWGTDIQICRLAQLPDAGGARCIVIGTLFKQQELKPSILKEISEEFHLIPQPKRTNFVSDSDKLILEDELQRITLLSPLDINQVVTGIVCAVLGHEDKSGKFNVEDYCWAGVINDGPLNSSVPPISDRFIVFVSGLDLANNASLLNIQLLVDWLTGFLGDPQDQSKVAKCVRLVIAGNSFQSGLEQKKDAKVAKTASIDNSSDIKSVADFFDDILFQLLQFLDIDLMAGEFDPTNHILPQRPLHYCMFPKASNFENLNGVSNPYSCNIDGRIVTGSSGQPIDDIYRYSNLSDPIEVLKKTLEWGHLAPTAPDTLLCYPFIDKDPFIMTSCPDIYFAGNQEMFQTKLVDYDNGNGDIHKVRLISVPSFHRTSTCAVVNLTTLDCYPISFTVTSQ</sequence>
<dbReference type="InterPro" id="IPR041863">
    <property type="entry name" value="PolD2_C"/>
</dbReference>
<dbReference type="GO" id="GO:0003677">
    <property type="term" value="F:DNA binding"/>
    <property type="evidence" value="ECO:0007669"/>
    <property type="project" value="InterPro"/>
</dbReference>
<dbReference type="EMBL" id="GEDC01011901">
    <property type="protein sequence ID" value="JAS25397.1"/>
    <property type="molecule type" value="Transcribed_RNA"/>
</dbReference>
<evidence type="ECO:0000259" key="7">
    <source>
        <dbReference type="Pfam" id="PF18018"/>
    </source>
</evidence>
<dbReference type="EMBL" id="GEDC01001318">
    <property type="protein sequence ID" value="JAS35980.1"/>
    <property type="molecule type" value="Transcribed_RNA"/>
</dbReference>
<evidence type="ECO:0000256" key="3">
    <source>
        <dbReference type="ARBA" id="ARBA00017588"/>
    </source>
</evidence>
<evidence type="ECO:0000256" key="4">
    <source>
        <dbReference type="ARBA" id="ARBA00022705"/>
    </source>
</evidence>
<gene>
    <name evidence="9" type="ORF">g.21471</name>
    <name evidence="8" type="ORF">g.21472</name>
</gene>
<dbReference type="PANTHER" id="PTHR10416:SF0">
    <property type="entry name" value="DNA POLYMERASE DELTA SUBUNIT 2"/>
    <property type="match status" value="1"/>
</dbReference>
<feature type="domain" description="DNA polymerase delta subunit OB-fold" evidence="7">
    <location>
        <begin position="56"/>
        <end position="185"/>
    </location>
</feature>
<dbReference type="InterPro" id="IPR007185">
    <property type="entry name" value="DNA_pol_a/d/e_bsu"/>
</dbReference>
<dbReference type="Pfam" id="PF04042">
    <property type="entry name" value="DNA_pol_E_B"/>
    <property type="match status" value="1"/>
</dbReference>